<protein>
    <submittedName>
        <fullName evidence="2">Methyltransferase domain-containing protein</fullName>
    </submittedName>
</protein>
<dbReference type="OrthoDB" id="4528595at2"/>
<keyword evidence="2" id="KW-0489">Methyltransferase</keyword>
<name>A0A1G7YNG7_9ACTN</name>
<dbReference type="GO" id="GO:0032259">
    <property type="term" value="P:methylation"/>
    <property type="evidence" value="ECO:0007669"/>
    <property type="project" value="UniProtKB-KW"/>
</dbReference>
<organism evidence="2 3">
    <name type="scientific">Nonomuraea jiangxiensis</name>
    <dbReference type="NCBI Taxonomy" id="633440"/>
    <lineage>
        <taxon>Bacteria</taxon>
        <taxon>Bacillati</taxon>
        <taxon>Actinomycetota</taxon>
        <taxon>Actinomycetes</taxon>
        <taxon>Streptosporangiales</taxon>
        <taxon>Streptosporangiaceae</taxon>
        <taxon>Nonomuraea</taxon>
    </lineage>
</organism>
<keyword evidence="2" id="KW-0808">Transferase</keyword>
<proteinExistence type="predicted"/>
<sequence>MHAPPDDAYSATVPFYDLFHEDGHVPGIRRTLPPLLTGVRRGVIEIGAGTGLITELIARETPAEIYAVEPSLGMRSVLVSRLTADPAMLSRVTVLPCGALDVEVDEPVEAIVMISVLQSFAAVDRAELWRVLARQLEPGGRLVFNWRDRAPAVPGEARVLGSYQVGRHVYEISGQVLDVAGESVTSRFVYRIRQRGVTISEDEMVSTNHWPPAERLAAELRAAGFARGEAPDGLQMWRLVN</sequence>
<dbReference type="Pfam" id="PF13649">
    <property type="entry name" value="Methyltransf_25"/>
    <property type="match status" value="1"/>
</dbReference>
<dbReference type="GO" id="GO:0008168">
    <property type="term" value="F:methyltransferase activity"/>
    <property type="evidence" value="ECO:0007669"/>
    <property type="project" value="UniProtKB-KW"/>
</dbReference>
<evidence type="ECO:0000313" key="3">
    <source>
        <dbReference type="Proteomes" id="UP000199202"/>
    </source>
</evidence>
<dbReference type="Gene3D" id="3.40.50.150">
    <property type="entry name" value="Vaccinia Virus protein VP39"/>
    <property type="match status" value="1"/>
</dbReference>
<accession>A0A1G7YNG7</accession>
<dbReference type="SUPFAM" id="SSF53335">
    <property type="entry name" value="S-adenosyl-L-methionine-dependent methyltransferases"/>
    <property type="match status" value="1"/>
</dbReference>
<keyword evidence="3" id="KW-1185">Reference proteome</keyword>
<gene>
    <name evidence="2" type="ORF">SAMN05421869_101166</name>
</gene>
<evidence type="ECO:0000313" key="2">
    <source>
        <dbReference type="EMBL" id="SDG97856.1"/>
    </source>
</evidence>
<dbReference type="AlphaFoldDB" id="A0A1G7YNG7"/>
<dbReference type="EMBL" id="FNDJ01000001">
    <property type="protein sequence ID" value="SDG97856.1"/>
    <property type="molecule type" value="Genomic_DNA"/>
</dbReference>
<dbReference type="CDD" id="cd02440">
    <property type="entry name" value="AdoMet_MTases"/>
    <property type="match status" value="1"/>
</dbReference>
<dbReference type="STRING" id="633440.SAMN05421869_101166"/>
<dbReference type="InterPro" id="IPR041698">
    <property type="entry name" value="Methyltransf_25"/>
</dbReference>
<dbReference type="RefSeq" id="WP_090928030.1">
    <property type="nucleotide sequence ID" value="NZ_FNDJ01000001.1"/>
</dbReference>
<feature type="domain" description="Methyltransferase" evidence="1">
    <location>
        <begin position="43"/>
        <end position="140"/>
    </location>
</feature>
<dbReference type="InterPro" id="IPR029063">
    <property type="entry name" value="SAM-dependent_MTases_sf"/>
</dbReference>
<evidence type="ECO:0000259" key="1">
    <source>
        <dbReference type="Pfam" id="PF13649"/>
    </source>
</evidence>
<reference evidence="2 3" key="1">
    <citation type="submission" date="2016-10" db="EMBL/GenBank/DDBJ databases">
        <authorList>
            <person name="de Groot N.N."/>
        </authorList>
    </citation>
    <scope>NUCLEOTIDE SEQUENCE [LARGE SCALE GENOMIC DNA]</scope>
    <source>
        <strain evidence="2 3">CGMCC 4.6533</strain>
    </source>
</reference>
<dbReference type="Proteomes" id="UP000199202">
    <property type="component" value="Unassembled WGS sequence"/>
</dbReference>